<dbReference type="GO" id="GO:0008033">
    <property type="term" value="P:tRNA processing"/>
    <property type="evidence" value="ECO:0007669"/>
    <property type="project" value="UniProtKB-KW"/>
</dbReference>
<evidence type="ECO:0000256" key="1">
    <source>
        <dbReference type="ARBA" id="ARBA00022694"/>
    </source>
</evidence>
<dbReference type="PANTHER" id="PTHR14742:SF0">
    <property type="entry name" value="RIBONUCLEASE P PROTEIN SUBUNIT P21"/>
    <property type="match status" value="1"/>
</dbReference>
<feature type="region of interest" description="Disordered" evidence="5">
    <location>
        <begin position="39"/>
        <end position="59"/>
    </location>
</feature>
<evidence type="ECO:0000313" key="7">
    <source>
        <dbReference type="Proteomes" id="UP001163105"/>
    </source>
</evidence>
<feature type="region of interest" description="Disordered" evidence="5">
    <location>
        <begin position="140"/>
        <end position="172"/>
    </location>
</feature>
<evidence type="ECO:0000256" key="2">
    <source>
        <dbReference type="ARBA" id="ARBA00022723"/>
    </source>
</evidence>
<keyword evidence="1" id="KW-0819">tRNA processing</keyword>
<comment type="similarity">
    <text evidence="4">Belongs to the eukaryotic/archaeal RNase P protein component 4 family.</text>
</comment>
<protein>
    <submittedName>
        <fullName evidence="6">RNAse P Rpr2/Rpp21 subunit domain-containing protein</fullName>
    </submittedName>
</protein>
<keyword evidence="3" id="KW-0862">Zinc</keyword>
<dbReference type="Gene3D" id="6.20.50.20">
    <property type="match status" value="1"/>
</dbReference>
<reference evidence="6" key="1">
    <citation type="submission" date="2023-01" db="EMBL/GenBank/DDBJ databases">
        <title>The growth and conidiation of Purpureocillium lavendulum are regulated by nitrogen source and histone H3K14 acetylation.</title>
        <authorList>
            <person name="Tang P."/>
            <person name="Han J."/>
            <person name="Zhang C."/>
            <person name="Tang P."/>
            <person name="Qi F."/>
            <person name="Zhang K."/>
            <person name="Liang L."/>
        </authorList>
    </citation>
    <scope>NUCLEOTIDE SEQUENCE</scope>
    <source>
        <strain evidence="6">YMF1.00683</strain>
    </source>
</reference>
<name>A0AB34FXJ9_9HYPO</name>
<proteinExistence type="inferred from homology"/>
<evidence type="ECO:0000256" key="4">
    <source>
        <dbReference type="ARBA" id="ARBA00038402"/>
    </source>
</evidence>
<keyword evidence="2" id="KW-0479">Metal-binding</keyword>
<dbReference type="PANTHER" id="PTHR14742">
    <property type="entry name" value="RIBONUCLEASE P SUBUNIT P21"/>
    <property type="match status" value="1"/>
</dbReference>
<dbReference type="GO" id="GO:0005655">
    <property type="term" value="C:nucleolar ribonuclease P complex"/>
    <property type="evidence" value="ECO:0007669"/>
    <property type="project" value="TreeGrafter"/>
</dbReference>
<evidence type="ECO:0000256" key="5">
    <source>
        <dbReference type="SAM" id="MobiDB-lite"/>
    </source>
</evidence>
<dbReference type="AlphaFoldDB" id="A0AB34FXJ9"/>
<keyword evidence="7" id="KW-1185">Reference proteome</keyword>
<evidence type="ECO:0000256" key="3">
    <source>
        <dbReference type="ARBA" id="ARBA00022833"/>
    </source>
</evidence>
<dbReference type="InterPro" id="IPR007175">
    <property type="entry name" value="Rpr2/Snm1/Rpp21"/>
</dbReference>
<accession>A0AB34FXJ9</accession>
<comment type="caution">
    <text evidence="6">The sequence shown here is derived from an EMBL/GenBank/DDBJ whole genome shotgun (WGS) entry which is preliminary data.</text>
</comment>
<organism evidence="6 7">
    <name type="scientific">Purpureocillium lavendulum</name>
    <dbReference type="NCBI Taxonomy" id="1247861"/>
    <lineage>
        <taxon>Eukaryota</taxon>
        <taxon>Fungi</taxon>
        <taxon>Dikarya</taxon>
        <taxon>Ascomycota</taxon>
        <taxon>Pezizomycotina</taxon>
        <taxon>Sordariomycetes</taxon>
        <taxon>Hypocreomycetidae</taxon>
        <taxon>Hypocreales</taxon>
        <taxon>Ophiocordycipitaceae</taxon>
        <taxon>Purpureocillium</taxon>
    </lineage>
</organism>
<sequence>MAKQKLNPGVQNKIIYTRASYLYQAADYLTRCARTTQQPSDVDVSESKHKHGTHNEKQKRCIQNLSRQAICDMRAVSLKAQIRQGSPLKRTICKFCDTIQVEGDTCHSTIENSSKGGRKPWADVLVMKCITCGNTKRFPVSAPRQQRRTLREAESHETTAEEEKLGGALEGA</sequence>
<dbReference type="Pfam" id="PF04032">
    <property type="entry name" value="Rpr2"/>
    <property type="match status" value="1"/>
</dbReference>
<dbReference type="Proteomes" id="UP001163105">
    <property type="component" value="Unassembled WGS sequence"/>
</dbReference>
<gene>
    <name evidence="6" type="primary">RPR2</name>
    <name evidence="6" type="ORF">O9K51_02511</name>
</gene>
<dbReference type="EMBL" id="JAQHRD010000002">
    <property type="protein sequence ID" value="KAJ6444117.1"/>
    <property type="molecule type" value="Genomic_DNA"/>
</dbReference>
<dbReference type="GO" id="GO:0046872">
    <property type="term" value="F:metal ion binding"/>
    <property type="evidence" value="ECO:0007669"/>
    <property type="project" value="UniProtKB-KW"/>
</dbReference>
<evidence type="ECO:0000313" key="6">
    <source>
        <dbReference type="EMBL" id="KAJ6444117.1"/>
    </source>
</evidence>
<feature type="compositionally biased region" description="Basic and acidic residues" evidence="5">
    <location>
        <begin position="149"/>
        <end position="165"/>
    </location>
</feature>